<protein>
    <submittedName>
        <fullName evidence="2">Predicted Zn peptidase</fullName>
    </submittedName>
</protein>
<evidence type="ECO:0000313" key="3">
    <source>
        <dbReference type="Proteomes" id="UP000029453"/>
    </source>
</evidence>
<dbReference type="Proteomes" id="UP000029453">
    <property type="component" value="Unassembled WGS sequence"/>
</dbReference>
<sequence length="227" mass="27103">MDDLNREIEESINEARRLFKMYYLSKNYNILKCRSDFTIALLITENNIQLDAFPFQKESFCGMLVLDEYEKTIVYNSNHSTEKQYFTIAHELGHYFLHRNKQSQFVDEAKDMLDNSILVFEQQANAFAAELLLPEDVLSLMLSYRYNYYRIAKTTRISYECLQWRLVNYLCKKIDLTKEQSLTFIDDYRYHSKLKRPEQSAIFRVVFTFGYNKSVHYELSKLLANNA</sequence>
<dbReference type="Pfam" id="PF06114">
    <property type="entry name" value="Peptidase_M78"/>
    <property type="match status" value="1"/>
</dbReference>
<dbReference type="Gene3D" id="1.10.10.2910">
    <property type="match status" value="1"/>
</dbReference>
<accession>M9LLL6</accession>
<keyword evidence="3" id="KW-1185">Reference proteome</keyword>
<dbReference type="EMBL" id="BALG01000018">
    <property type="protein sequence ID" value="GAC41006.1"/>
    <property type="molecule type" value="Genomic_DNA"/>
</dbReference>
<comment type="caution">
    <text evidence="2">The sequence shown here is derived from an EMBL/GenBank/DDBJ whole genome shotgun (WGS) entry which is preliminary data.</text>
</comment>
<dbReference type="OrthoDB" id="9816277at2"/>
<feature type="domain" description="IrrE N-terminal-like" evidence="1">
    <location>
        <begin position="68"/>
        <end position="166"/>
    </location>
</feature>
<dbReference type="PANTHER" id="PTHR43236">
    <property type="entry name" value="ANTITOXIN HIGA1"/>
    <property type="match status" value="1"/>
</dbReference>
<reference evidence="2 3" key="1">
    <citation type="submission" date="2012-10" db="EMBL/GenBank/DDBJ databases">
        <title>Draft Genome Sequence of Paenibacillus popilliae ATCC 14706T.</title>
        <authorList>
            <person name="Iiyama K."/>
            <person name="Mori K."/>
            <person name="Mon H."/>
            <person name="Chieda Y."/>
            <person name="Lee J.M."/>
            <person name="Kusakabe T."/>
            <person name="Tashiro K."/>
            <person name="Asano S."/>
            <person name="Yasunaga-Aoki C."/>
            <person name="Shimizu S."/>
        </authorList>
    </citation>
    <scope>NUCLEOTIDE SEQUENCE [LARGE SCALE GENOMIC DNA]</scope>
    <source>
        <strain evidence="2 3">ATCC 14706</strain>
    </source>
</reference>
<dbReference type="InterPro" id="IPR052345">
    <property type="entry name" value="Rad_response_metalloprotease"/>
</dbReference>
<proteinExistence type="predicted"/>
<gene>
    <name evidence="2" type="ORF">PPOP_0346</name>
</gene>
<organism evidence="2 3">
    <name type="scientific">Paenibacillus popilliae ATCC 14706</name>
    <dbReference type="NCBI Taxonomy" id="1212764"/>
    <lineage>
        <taxon>Bacteria</taxon>
        <taxon>Bacillati</taxon>
        <taxon>Bacillota</taxon>
        <taxon>Bacilli</taxon>
        <taxon>Bacillales</taxon>
        <taxon>Paenibacillaceae</taxon>
        <taxon>Paenibacillus</taxon>
    </lineage>
</organism>
<evidence type="ECO:0000313" key="2">
    <source>
        <dbReference type="EMBL" id="GAC41006.1"/>
    </source>
</evidence>
<dbReference type="RefSeq" id="WP_006284276.1">
    <property type="nucleotide sequence ID" value="NZ_BALG01000018.1"/>
</dbReference>
<name>M9LLL6_PAEPP</name>
<evidence type="ECO:0000259" key="1">
    <source>
        <dbReference type="Pfam" id="PF06114"/>
    </source>
</evidence>
<dbReference type="AlphaFoldDB" id="M9LLL6"/>
<dbReference type="InterPro" id="IPR010359">
    <property type="entry name" value="IrrE_HExxH"/>
</dbReference>
<dbReference type="PANTHER" id="PTHR43236:SF1">
    <property type="entry name" value="BLL7220 PROTEIN"/>
    <property type="match status" value="1"/>
</dbReference>